<keyword evidence="2" id="KW-1185">Reference proteome</keyword>
<sequence length="71" mass="7712">MRERLALRHVVTVEIAAINGAIQKIGLLLIDAIPSPLRRPALSAHLNTKPERYQAKVGGVLNMESLSLSTV</sequence>
<proteinExistence type="predicted"/>
<dbReference type="AlphaFoldDB" id="A0A485ABG3"/>
<dbReference type="EMBL" id="CAADJD010000011">
    <property type="protein sequence ID" value="VFS57990.1"/>
    <property type="molecule type" value="Genomic_DNA"/>
</dbReference>
<reference evidence="1 2" key="1">
    <citation type="submission" date="2019-03" db="EMBL/GenBank/DDBJ databases">
        <authorList>
            <consortium name="Pathogen Informatics"/>
        </authorList>
    </citation>
    <scope>NUCLEOTIDE SEQUENCE [LARGE SCALE GENOMIC DNA]</scope>
    <source>
        <strain evidence="1 2">NCTC12993</strain>
    </source>
</reference>
<organism evidence="1 2">
    <name type="scientific">Kluyvera cryocrescens</name>
    <name type="common">Kluyvera citrophila</name>
    <dbReference type="NCBI Taxonomy" id="580"/>
    <lineage>
        <taxon>Bacteria</taxon>
        <taxon>Pseudomonadati</taxon>
        <taxon>Pseudomonadota</taxon>
        <taxon>Gammaproteobacteria</taxon>
        <taxon>Enterobacterales</taxon>
        <taxon>Enterobacteriaceae</taxon>
        <taxon>Kluyvera</taxon>
    </lineage>
</organism>
<protein>
    <submittedName>
        <fullName evidence="1">Uncharacterized protein</fullName>
    </submittedName>
</protein>
<name>A0A485ABG3_KLUCR</name>
<evidence type="ECO:0000313" key="2">
    <source>
        <dbReference type="Proteomes" id="UP000401081"/>
    </source>
</evidence>
<gene>
    <name evidence="1" type="ORF">NCTC12993_00870</name>
</gene>
<accession>A0A485ABG3</accession>
<dbReference type="Proteomes" id="UP000401081">
    <property type="component" value="Unassembled WGS sequence"/>
</dbReference>
<evidence type="ECO:0000313" key="1">
    <source>
        <dbReference type="EMBL" id="VFS57990.1"/>
    </source>
</evidence>